<dbReference type="GeneID" id="118429190"/>
<evidence type="ECO:0000313" key="3">
    <source>
        <dbReference type="RefSeq" id="XP_035695535.1"/>
    </source>
</evidence>
<dbReference type="Pfam" id="PF00650">
    <property type="entry name" value="CRAL_TRIO"/>
    <property type="match status" value="1"/>
</dbReference>
<dbReference type="SMART" id="SM01100">
    <property type="entry name" value="CRAL_TRIO_N"/>
    <property type="match status" value="1"/>
</dbReference>
<dbReference type="AlphaFoldDB" id="A0A9J7M7A3"/>
<dbReference type="InterPro" id="IPR011074">
    <property type="entry name" value="CRAL/TRIO_N_dom"/>
</dbReference>
<dbReference type="PANTHER" id="PTHR10174">
    <property type="entry name" value="ALPHA-TOCOPHEROL TRANSFER PROTEIN-RELATED"/>
    <property type="match status" value="1"/>
</dbReference>
<accession>A0A9J7M7A3</accession>
<dbReference type="PANTHER" id="PTHR10174:SF130">
    <property type="entry name" value="ALPHA-TOCOPHEROL TRANSFER PROTEIN-LIKE"/>
    <property type="match status" value="1"/>
</dbReference>
<dbReference type="Gene3D" id="1.10.8.20">
    <property type="entry name" value="N-terminal domain of phosphatidylinositol transfer protein sec14p"/>
    <property type="match status" value="1"/>
</dbReference>
<dbReference type="RefSeq" id="XP_035695535.1">
    <property type="nucleotide sequence ID" value="XM_035839642.1"/>
</dbReference>
<evidence type="ECO:0000313" key="2">
    <source>
        <dbReference type="Proteomes" id="UP000001554"/>
    </source>
</evidence>
<dbReference type="SUPFAM" id="SSF52087">
    <property type="entry name" value="CRAL/TRIO domain"/>
    <property type="match status" value="1"/>
</dbReference>
<dbReference type="SUPFAM" id="SSF46938">
    <property type="entry name" value="CRAL/TRIO N-terminal domain"/>
    <property type="match status" value="1"/>
</dbReference>
<dbReference type="PROSITE" id="PS50191">
    <property type="entry name" value="CRAL_TRIO"/>
    <property type="match status" value="1"/>
</dbReference>
<keyword evidence="2" id="KW-1185">Reference proteome</keyword>
<evidence type="ECO:0000259" key="1">
    <source>
        <dbReference type="PROSITE" id="PS50191"/>
    </source>
</evidence>
<dbReference type="GO" id="GO:1902936">
    <property type="term" value="F:phosphatidylinositol bisphosphate binding"/>
    <property type="evidence" value="ECO:0000318"/>
    <property type="project" value="GO_Central"/>
</dbReference>
<sequence length="289" mass="33245">MADSKMSQEKYACSLSHALQMKAETELNENPARRDQDIQALRDMINNRPGLNARKDDGFLLRFLRARKFDHDRAFELLENYYQVRASASEIFDNLLPSAIRHVLDKGVVTALPGSDKDGRKIIIFRPGRWNPDDWPIYDNVKAVILSIELLLEEEETQVSGLIFIQEESGVTARHVYQVGLRYARTIANIFQEAFPARVRGVHLVNESFLVDAVFAIIRPFLKEKLKERIKLHGKVYETLHEVTGTEVLPSELGGDGGPLDEMAKEWRERLMRFEDRMVENNMFGMVKL</sequence>
<dbReference type="KEGG" id="bfo:118429190"/>
<dbReference type="OMA" id="RHIVAMK"/>
<organism evidence="2 3">
    <name type="scientific">Branchiostoma floridae</name>
    <name type="common">Florida lancelet</name>
    <name type="synonym">Amphioxus</name>
    <dbReference type="NCBI Taxonomy" id="7739"/>
    <lineage>
        <taxon>Eukaryota</taxon>
        <taxon>Metazoa</taxon>
        <taxon>Chordata</taxon>
        <taxon>Cephalochordata</taxon>
        <taxon>Leptocardii</taxon>
        <taxon>Amphioxiformes</taxon>
        <taxon>Branchiostomatidae</taxon>
        <taxon>Branchiostoma</taxon>
    </lineage>
</organism>
<dbReference type="Pfam" id="PF03765">
    <property type="entry name" value="CRAL_TRIO_N"/>
    <property type="match status" value="1"/>
</dbReference>
<dbReference type="InterPro" id="IPR036865">
    <property type="entry name" value="CRAL-TRIO_dom_sf"/>
</dbReference>
<dbReference type="Gene3D" id="3.40.525.10">
    <property type="entry name" value="CRAL-TRIO lipid binding domain"/>
    <property type="match status" value="1"/>
</dbReference>
<reference evidence="2" key="1">
    <citation type="journal article" date="2020" name="Nat. Ecol. Evol.">
        <title>Deeply conserved synteny resolves early events in vertebrate evolution.</title>
        <authorList>
            <person name="Simakov O."/>
            <person name="Marletaz F."/>
            <person name="Yue J.X."/>
            <person name="O'Connell B."/>
            <person name="Jenkins J."/>
            <person name="Brandt A."/>
            <person name="Calef R."/>
            <person name="Tung C.H."/>
            <person name="Huang T.K."/>
            <person name="Schmutz J."/>
            <person name="Satoh N."/>
            <person name="Yu J.K."/>
            <person name="Putnam N.H."/>
            <person name="Green R.E."/>
            <person name="Rokhsar D.S."/>
        </authorList>
    </citation>
    <scope>NUCLEOTIDE SEQUENCE [LARGE SCALE GENOMIC DNA]</scope>
    <source>
        <strain evidence="2">S238N-H82</strain>
    </source>
</reference>
<dbReference type="CDD" id="cd00170">
    <property type="entry name" value="SEC14"/>
    <property type="match status" value="1"/>
</dbReference>
<reference evidence="3" key="2">
    <citation type="submission" date="2025-08" db="UniProtKB">
        <authorList>
            <consortium name="RefSeq"/>
        </authorList>
    </citation>
    <scope>IDENTIFICATION</scope>
    <source>
        <strain evidence="3">S238N-H82</strain>
        <tissue evidence="3">Testes</tissue>
    </source>
</reference>
<dbReference type="InterPro" id="IPR001251">
    <property type="entry name" value="CRAL-TRIO_dom"/>
</dbReference>
<protein>
    <submittedName>
        <fullName evidence="3">Alpha-tocopherol transfer protein-like</fullName>
    </submittedName>
</protein>
<dbReference type="SMART" id="SM00516">
    <property type="entry name" value="SEC14"/>
    <property type="match status" value="1"/>
</dbReference>
<name>A0A9J7M7A3_BRAFL</name>
<gene>
    <name evidence="3" type="primary">LOC118429190</name>
</gene>
<dbReference type="InterPro" id="IPR036273">
    <property type="entry name" value="CRAL/TRIO_N_dom_sf"/>
</dbReference>
<dbReference type="PRINTS" id="PR00180">
    <property type="entry name" value="CRETINALDHBP"/>
</dbReference>
<dbReference type="Proteomes" id="UP000001554">
    <property type="component" value="Chromosome 13"/>
</dbReference>
<dbReference type="Gene3D" id="1.20.5.1200">
    <property type="entry name" value="Alpha-tocopherol transfer"/>
    <property type="match status" value="1"/>
</dbReference>
<dbReference type="OrthoDB" id="75724at2759"/>
<proteinExistence type="predicted"/>
<feature type="domain" description="CRAL-TRIO" evidence="1">
    <location>
        <begin position="97"/>
        <end position="261"/>
    </location>
</feature>